<feature type="signal peptide" evidence="2">
    <location>
        <begin position="1"/>
        <end position="32"/>
    </location>
</feature>
<evidence type="ECO:0000259" key="3">
    <source>
        <dbReference type="Pfam" id="PF04909"/>
    </source>
</evidence>
<keyword evidence="1" id="KW-0456">Lyase</keyword>
<dbReference type="InterPro" id="IPR006680">
    <property type="entry name" value="Amidohydro-rel"/>
</dbReference>
<name>A0ABS5DTR8_9BURK</name>
<dbReference type="InterPro" id="IPR006311">
    <property type="entry name" value="TAT_signal"/>
</dbReference>
<dbReference type="InterPro" id="IPR032465">
    <property type="entry name" value="ACMSD"/>
</dbReference>
<gene>
    <name evidence="4" type="ORF">KAK11_04285</name>
</gene>
<organism evidence="4 5">
    <name type="scientific">Ideonella paludis</name>
    <dbReference type="NCBI Taxonomy" id="1233411"/>
    <lineage>
        <taxon>Bacteria</taxon>
        <taxon>Pseudomonadati</taxon>
        <taxon>Pseudomonadota</taxon>
        <taxon>Betaproteobacteria</taxon>
        <taxon>Burkholderiales</taxon>
        <taxon>Sphaerotilaceae</taxon>
        <taxon>Ideonella</taxon>
    </lineage>
</organism>
<dbReference type="PROSITE" id="PS51318">
    <property type="entry name" value="TAT"/>
    <property type="match status" value="1"/>
</dbReference>
<keyword evidence="5" id="KW-1185">Reference proteome</keyword>
<evidence type="ECO:0000256" key="1">
    <source>
        <dbReference type="ARBA" id="ARBA00023239"/>
    </source>
</evidence>
<dbReference type="PANTHER" id="PTHR21240:SF28">
    <property type="entry name" value="ISO-OROTATE DECARBOXYLASE (EUROFUNG)"/>
    <property type="match status" value="1"/>
</dbReference>
<protein>
    <submittedName>
        <fullName evidence="4">Amidohydrolase family protein</fullName>
    </submittedName>
</protein>
<evidence type="ECO:0000313" key="5">
    <source>
        <dbReference type="Proteomes" id="UP000672097"/>
    </source>
</evidence>
<evidence type="ECO:0000313" key="4">
    <source>
        <dbReference type="EMBL" id="MBQ0934539.1"/>
    </source>
</evidence>
<sequence>MPALISRRHALCCGAAAVAGLFSSLTTPAAQAGWRNPCKGPLPGPLVEHPLVAQTFAGLDPHALWDSHAHLLGTGDAGSGCWVDARMSQWWHPAAVARRSVILNAACVAPDAPSIDRAYVQRLLQLTADFPPGARWMLYAFDEALDDFGRPRPDWTTFHVPNAYAAEIAQRHPERFAWVASIHPHRADALERLDRAIASGAVALKWLPSAMNIDLAAPRLAPFYARLARSGLPLIVHCGEEKAVPGAGRDELGNPLKARAALQAGVRVIMAHCASLGEALDLDQRRPSPCSAFSLFERLMDEPAWKDLLLGDISAVFQANRSAEVWRTLLARQDWQPRLLHGSDYPLPGVAPLYRPSGLVRAGLLAAEQVPVLETVRAHNPLLFDLMLKRTLRWQGQGLSDAVFDTRRHFVKPLKVSPADT</sequence>
<dbReference type="EMBL" id="JAGQDG010000001">
    <property type="protein sequence ID" value="MBQ0934539.1"/>
    <property type="molecule type" value="Genomic_DNA"/>
</dbReference>
<dbReference type="PANTHER" id="PTHR21240">
    <property type="entry name" value="2-AMINO-3-CARBOXYLMUCONATE-6-SEMIALDEHYDE DECARBOXYLASE"/>
    <property type="match status" value="1"/>
</dbReference>
<dbReference type="SUPFAM" id="SSF51556">
    <property type="entry name" value="Metallo-dependent hydrolases"/>
    <property type="match status" value="1"/>
</dbReference>
<dbReference type="RefSeq" id="WP_210806476.1">
    <property type="nucleotide sequence ID" value="NZ_JAGQDG010000001.1"/>
</dbReference>
<evidence type="ECO:0000256" key="2">
    <source>
        <dbReference type="SAM" id="SignalP"/>
    </source>
</evidence>
<dbReference type="Gene3D" id="3.20.20.140">
    <property type="entry name" value="Metal-dependent hydrolases"/>
    <property type="match status" value="1"/>
</dbReference>
<comment type="caution">
    <text evidence="4">The sequence shown here is derived from an EMBL/GenBank/DDBJ whole genome shotgun (WGS) entry which is preliminary data.</text>
</comment>
<feature type="domain" description="Amidohydrolase-related" evidence="3">
    <location>
        <begin position="158"/>
        <end position="352"/>
    </location>
</feature>
<dbReference type="InterPro" id="IPR032466">
    <property type="entry name" value="Metal_Hydrolase"/>
</dbReference>
<proteinExistence type="predicted"/>
<keyword evidence="2" id="KW-0732">Signal</keyword>
<dbReference type="Proteomes" id="UP000672097">
    <property type="component" value="Unassembled WGS sequence"/>
</dbReference>
<accession>A0ABS5DTR8</accession>
<dbReference type="Pfam" id="PF04909">
    <property type="entry name" value="Amidohydro_2"/>
    <property type="match status" value="1"/>
</dbReference>
<feature type="chain" id="PRO_5046582103" evidence="2">
    <location>
        <begin position="33"/>
        <end position="421"/>
    </location>
</feature>
<reference evidence="4 5" key="1">
    <citation type="submission" date="2021-04" db="EMBL/GenBank/DDBJ databases">
        <title>The genome sequence of type strain Ideonella paludis KCTC 32238.</title>
        <authorList>
            <person name="Liu Y."/>
        </authorList>
    </citation>
    <scope>NUCLEOTIDE SEQUENCE [LARGE SCALE GENOMIC DNA]</scope>
    <source>
        <strain evidence="4 5">KCTC 32238</strain>
    </source>
</reference>